<sequence>MAAHFLRCAGIDQESCLEVSMDRFAVYRARRQRRLERRRRPDGGHVLELIHILRSSDFNQL</sequence>
<reference evidence="1" key="1">
    <citation type="journal article" date="2020" name="Mol. Plant Microbe Interact.">
        <title>Genome Sequence of the Biocontrol Agent Coniothyrium minitans strain Conio (IMI 134523).</title>
        <authorList>
            <person name="Patel D."/>
            <person name="Shittu T.A."/>
            <person name="Baroncelli R."/>
            <person name="Muthumeenakshi S."/>
            <person name="Osborne T.H."/>
            <person name="Janganan T.K."/>
            <person name="Sreenivasaprasad S."/>
        </authorList>
    </citation>
    <scope>NUCLEOTIDE SEQUENCE</scope>
    <source>
        <strain evidence="1">Conio</strain>
    </source>
</reference>
<gene>
    <name evidence="1" type="ORF">PMIN01_04880</name>
</gene>
<comment type="caution">
    <text evidence="1">The sequence shown here is derived from an EMBL/GenBank/DDBJ whole genome shotgun (WGS) entry which is preliminary data.</text>
</comment>
<evidence type="ECO:0000313" key="1">
    <source>
        <dbReference type="EMBL" id="KAF9737101.1"/>
    </source>
</evidence>
<accession>A0A9P6GKV2</accession>
<keyword evidence="2" id="KW-1185">Reference proteome</keyword>
<dbReference type="AlphaFoldDB" id="A0A9P6GKV2"/>
<dbReference type="Proteomes" id="UP000756921">
    <property type="component" value="Unassembled WGS sequence"/>
</dbReference>
<dbReference type="EMBL" id="WJXW01000004">
    <property type="protein sequence ID" value="KAF9737101.1"/>
    <property type="molecule type" value="Genomic_DNA"/>
</dbReference>
<organism evidence="1 2">
    <name type="scientific">Paraphaeosphaeria minitans</name>
    <dbReference type="NCBI Taxonomy" id="565426"/>
    <lineage>
        <taxon>Eukaryota</taxon>
        <taxon>Fungi</taxon>
        <taxon>Dikarya</taxon>
        <taxon>Ascomycota</taxon>
        <taxon>Pezizomycotina</taxon>
        <taxon>Dothideomycetes</taxon>
        <taxon>Pleosporomycetidae</taxon>
        <taxon>Pleosporales</taxon>
        <taxon>Massarineae</taxon>
        <taxon>Didymosphaeriaceae</taxon>
        <taxon>Paraphaeosphaeria</taxon>
    </lineage>
</organism>
<evidence type="ECO:0000313" key="2">
    <source>
        <dbReference type="Proteomes" id="UP000756921"/>
    </source>
</evidence>
<name>A0A9P6GKV2_9PLEO</name>
<proteinExistence type="predicted"/>
<protein>
    <submittedName>
        <fullName evidence="1">Uncharacterized protein</fullName>
    </submittedName>
</protein>